<dbReference type="AlphaFoldDB" id="A0A174I3B3"/>
<dbReference type="EMBL" id="CZAI01000002">
    <property type="protein sequence ID" value="CUO80107.1"/>
    <property type="molecule type" value="Genomic_DNA"/>
</dbReference>
<sequence>MIPSLTEKLPSADEGLHSIIVLVCSMFNK</sequence>
<gene>
    <name evidence="1" type="ORF">ERS852494_00758</name>
</gene>
<protein>
    <submittedName>
        <fullName evidence="1">Uncharacterized protein</fullName>
    </submittedName>
</protein>
<reference evidence="1 2" key="1">
    <citation type="submission" date="2015-09" db="EMBL/GenBank/DDBJ databases">
        <authorList>
            <consortium name="Pathogen Informatics"/>
        </authorList>
    </citation>
    <scope>NUCLEOTIDE SEQUENCE [LARGE SCALE GENOMIC DNA]</scope>
    <source>
        <strain evidence="1 2">2789STDY5834880</strain>
    </source>
</reference>
<name>A0A174I3B3_9BACE</name>
<accession>A0A174I3B3</accession>
<evidence type="ECO:0000313" key="2">
    <source>
        <dbReference type="Proteomes" id="UP000095657"/>
    </source>
</evidence>
<organism evidence="1 2">
    <name type="scientific">Bacteroides caccae</name>
    <dbReference type="NCBI Taxonomy" id="47678"/>
    <lineage>
        <taxon>Bacteria</taxon>
        <taxon>Pseudomonadati</taxon>
        <taxon>Bacteroidota</taxon>
        <taxon>Bacteroidia</taxon>
        <taxon>Bacteroidales</taxon>
        <taxon>Bacteroidaceae</taxon>
        <taxon>Bacteroides</taxon>
    </lineage>
</organism>
<proteinExistence type="predicted"/>
<evidence type="ECO:0000313" key="1">
    <source>
        <dbReference type="EMBL" id="CUO80107.1"/>
    </source>
</evidence>
<dbReference type="Proteomes" id="UP000095657">
    <property type="component" value="Unassembled WGS sequence"/>
</dbReference>